<keyword evidence="2" id="KW-1185">Reference proteome</keyword>
<name>A0ABU5GZM9_9BACT</name>
<dbReference type="EMBL" id="JAXIVS010000003">
    <property type="protein sequence ID" value="MDY7226605.1"/>
    <property type="molecule type" value="Genomic_DNA"/>
</dbReference>
<accession>A0ABU5GZM9</accession>
<evidence type="ECO:0000313" key="2">
    <source>
        <dbReference type="Proteomes" id="UP001291309"/>
    </source>
</evidence>
<dbReference type="Proteomes" id="UP001291309">
    <property type="component" value="Unassembled WGS sequence"/>
</dbReference>
<proteinExistence type="predicted"/>
<gene>
    <name evidence="1" type="ORF">SYV04_09415</name>
</gene>
<reference evidence="1 2" key="1">
    <citation type="submission" date="2023-12" db="EMBL/GenBank/DDBJ databases">
        <title>the genome sequence of Hyalangium sp. s54d21.</title>
        <authorList>
            <person name="Zhang X."/>
        </authorList>
    </citation>
    <scope>NUCLEOTIDE SEQUENCE [LARGE SCALE GENOMIC DNA]</scope>
    <source>
        <strain evidence="2">s54d21</strain>
    </source>
</reference>
<sequence length="166" mass="18591">MTAEASAQSHHFIVKYMLARMALSDPERFVRTFTQDTAYLKDLWMGLGMQLHDAKRVPAEGLSLTRHGAALVVTFPPPRERNDCLYQAFYPPRAPDAPMKVFGLEVTAPLPGHASPPPSIAEWRRDARCNWGFSPGEGLEAFLQRVNELLADPQARPMTFMAIRLA</sequence>
<dbReference type="RefSeq" id="WP_321545336.1">
    <property type="nucleotide sequence ID" value="NZ_JAXIVS010000003.1"/>
</dbReference>
<protein>
    <submittedName>
        <fullName evidence="1">Uncharacterized protein</fullName>
    </submittedName>
</protein>
<comment type="caution">
    <text evidence="1">The sequence shown here is derived from an EMBL/GenBank/DDBJ whole genome shotgun (WGS) entry which is preliminary data.</text>
</comment>
<evidence type="ECO:0000313" key="1">
    <source>
        <dbReference type="EMBL" id="MDY7226605.1"/>
    </source>
</evidence>
<organism evidence="1 2">
    <name type="scientific">Hyalangium rubrum</name>
    <dbReference type="NCBI Taxonomy" id="3103134"/>
    <lineage>
        <taxon>Bacteria</taxon>
        <taxon>Pseudomonadati</taxon>
        <taxon>Myxococcota</taxon>
        <taxon>Myxococcia</taxon>
        <taxon>Myxococcales</taxon>
        <taxon>Cystobacterineae</taxon>
        <taxon>Archangiaceae</taxon>
        <taxon>Hyalangium</taxon>
    </lineage>
</organism>